<protein>
    <submittedName>
        <fullName evidence="1">Hyaluronidase</fullName>
        <ecNumber evidence="1">3.2.1.35</ecNumber>
    </submittedName>
</protein>
<sequence>MNRNIRKIITSTVLAAMTISVFPSNLVVFATDGITENFNVYTNT</sequence>
<dbReference type="EMBL" id="UAWO01000005">
    <property type="protein sequence ID" value="SQC85322.1"/>
    <property type="molecule type" value="Genomic_DNA"/>
</dbReference>
<evidence type="ECO:0000313" key="1">
    <source>
        <dbReference type="EMBL" id="SQC85322.1"/>
    </source>
</evidence>
<proteinExistence type="predicted"/>
<evidence type="ECO:0000313" key="2">
    <source>
        <dbReference type="Proteomes" id="UP000250234"/>
    </source>
</evidence>
<accession>A0A2X3HYQ3</accession>
<reference evidence="1 2" key="1">
    <citation type="submission" date="2018-06" db="EMBL/GenBank/DDBJ databases">
        <authorList>
            <consortium name="Pathogen Informatics"/>
            <person name="Doyle S."/>
        </authorList>
    </citation>
    <scope>NUCLEOTIDE SEQUENCE [LARGE SCALE GENOMIC DNA]</scope>
    <source>
        <strain evidence="1 2">NCTC8081</strain>
    </source>
</reference>
<dbReference type="GO" id="GO:0004415">
    <property type="term" value="F:hyalurononglucosaminidase activity"/>
    <property type="evidence" value="ECO:0007669"/>
    <property type="project" value="UniProtKB-EC"/>
</dbReference>
<dbReference type="RefSeq" id="WP_278335802.1">
    <property type="nucleotide sequence ID" value="NZ_CATNYA010000043.1"/>
</dbReference>
<dbReference type="EC" id="3.2.1.35" evidence="1"/>
<organism evidence="1 2">
    <name type="scientific">Clostridium perfringens</name>
    <dbReference type="NCBI Taxonomy" id="1502"/>
    <lineage>
        <taxon>Bacteria</taxon>
        <taxon>Bacillati</taxon>
        <taxon>Bacillota</taxon>
        <taxon>Clostridia</taxon>
        <taxon>Eubacteriales</taxon>
        <taxon>Clostridiaceae</taxon>
        <taxon>Clostridium</taxon>
    </lineage>
</organism>
<keyword evidence="1" id="KW-0326">Glycosidase</keyword>
<name>A0A2X3HYQ3_CLOPF</name>
<dbReference type="Proteomes" id="UP000250234">
    <property type="component" value="Unassembled WGS sequence"/>
</dbReference>
<keyword evidence="1" id="KW-0378">Hydrolase</keyword>
<gene>
    <name evidence="1" type="primary">nagH_2</name>
    <name evidence="1" type="ORF">NCTC8081_03109</name>
</gene>
<dbReference type="AlphaFoldDB" id="A0A2X3HYQ3"/>